<evidence type="ECO:0000313" key="2">
    <source>
        <dbReference type="Proteomes" id="UP000814033"/>
    </source>
</evidence>
<accession>A0ACB8RH34</accession>
<protein>
    <submittedName>
        <fullName evidence="1">Uncharacterized protein</fullName>
    </submittedName>
</protein>
<reference evidence="1" key="2">
    <citation type="journal article" date="2022" name="New Phytol.">
        <title>Evolutionary transition to the ectomycorrhizal habit in the genomes of a hyperdiverse lineage of mushroom-forming fungi.</title>
        <authorList>
            <person name="Looney B."/>
            <person name="Miyauchi S."/>
            <person name="Morin E."/>
            <person name="Drula E."/>
            <person name="Courty P.E."/>
            <person name="Kohler A."/>
            <person name="Kuo A."/>
            <person name="LaButti K."/>
            <person name="Pangilinan J."/>
            <person name="Lipzen A."/>
            <person name="Riley R."/>
            <person name="Andreopoulos W."/>
            <person name="He G."/>
            <person name="Johnson J."/>
            <person name="Nolan M."/>
            <person name="Tritt A."/>
            <person name="Barry K.W."/>
            <person name="Grigoriev I.V."/>
            <person name="Nagy L.G."/>
            <person name="Hibbett D."/>
            <person name="Henrissat B."/>
            <person name="Matheny P.B."/>
            <person name="Labbe J."/>
            <person name="Martin F.M."/>
        </authorList>
    </citation>
    <scope>NUCLEOTIDE SEQUENCE</scope>
    <source>
        <strain evidence="1">FP105234-sp</strain>
    </source>
</reference>
<organism evidence="1 2">
    <name type="scientific">Auriscalpium vulgare</name>
    <dbReference type="NCBI Taxonomy" id="40419"/>
    <lineage>
        <taxon>Eukaryota</taxon>
        <taxon>Fungi</taxon>
        <taxon>Dikarya</taxon>
        <taxon>Basidiomycota</taxon>
        <taxon>Agaricomycotina</taxon>
        <taxon>Agaricomycetes</taxon>
        <taxon>Russulales</taxon>
        <taxon>Auriscalpiaceae</taxon>
        <taxon>Auriscalpium</taxon>
    </lineage>
</organism>
<comment type="caution">
    <text evidence="1">The sequence shown here is derived from an EMBL/GenBank/DDBJ whole genome shotgun (WGS) entry which is preliminary data.</text>
</comment>
<reference evidence="1" key="1">
    <citation type="submission" date="2021-02" db="EMBL/GenBank/DDBJ databases">
        <authorList>
            <consortium name="DOE Joint Genome Institute"/>
            <person name="Ahrendt S."/>
            <person name="Looney B.P."/>
            <person name="Miyauchi S."/>
            <person name="Morin E."/>
            <person name="Drula E."/>
            <person name="Courty P.E."/>
            <person name="Chicoki N."/>
            <person name="Fauchery L."/>
            <person name="Kohler A."/>
            <person name="Kuo A."/>
            <person name="Labutti K."/>
            <person name="Pangilinan J."/>
            <person name="Lipzen A."/>
            <person name="Riley R."/>
            <person name="Andreopoulos W."/>
            <person name="He G."/>
            <person name="Johnson J."/>
            <person name="Barry K.W."/>
            <person name="Grigoriev I.V."/>
            <person name="Nagy L."/>
            <person name="Hibbett D."/>
            <person name="Henrissat B."/>
            <person name="Matheny P.B."/>
            <person name="Labbe J."/>
            <person name="Martin F."/>
        </authorList>
    </citation>
    <scope>NUCLEOTIDE SEQUENCE</scope>
    <source>
        <strain evidence="1">FP105234-sp</strain>
    </source>
</reference>
<evidence type="ECO:0000313" key="1">
    <source>
        <dbReference type="EMBL" id="KAI0042931.1"/>
    </source>
</evidence>
<name>A0ACB8RH34_9AGAM</name>
<keyword evidence="2" id="KW-1185">Reference proteome</keyword>
<proteinExistence type="predicted"/>
<dbReference type="Proteomes" id="UP000814033">
    <property type="component" value="Unassembled WGS sequence"/>
</dbReference>
<sequence>MAYITGAVGAFTLGSRALALVGLLLAPPAIDLETAPVGTLALTREEWGRKVAALYHEVFNTAKLSVLRLVQAIVGPIFETLFTVSPESRAVFAEWGGILISDIVPPTSAPLDPTFSVRPIAGFTFPNNRDHSRQLSRLCEGAVWAAFESGRTSVPQYRRSLGELFLAAHPTGRGAGINATVLDARDACKRGKRMIGWLVSILNLSHHVHVSPSASKRSGSQTDRSTIIG</sequence>
<dbReference type="EMBL" id="MU276040">
    <property type="protein sequence ID" value="KAI0042931.1"/>
    <property type="molecule type" value="Genomic_DNA"/>
</dbReference>
<gene>
    <name evidence="1" type="ORF">FA95DRAFT_1609792</name>
</gene>